<dbReference type="InterPro" id="IPR024976">
    <property type="entry name" value="DUF3885"/>
</dbReference>
<name>A0AB39IYS7_9GAMM</name>
<dbReference type="AlphaFoldDB" id="A0AB39IYS7"/>
<proteinExistence type="predicted"/>
<evidence type="ECO:0000259" key="1">
    <source>
        <dbReference type="Pfam" id="PF13021"/>
    </source>
</evidence>
<sequence>MIKIKHRLHSLFKGKLFSRPLFYQYPGGLRFSLSESSHALQMFITAHRKASEIAEYVFSSGNLSYLCLRFYGDKRLIISRPLLRQLKQMELLPANQAEYWQEPVEQAPDEEADNGVWHHIAFRLQPDMLSSALWCALATDFPSIQPNPHVLVYLINAEQRMALFPYDDRGMDVIGDNPSQLSDLYQRFNHYLLDNDRPLMARYYRA</sequence>
<accession>A0AB39IYS7</accession>
<reference evidence="2" key="1">
    <citation type="submission" date="2024-07" db="EMBL/GenBank/DDBJ databases">
        <authorList>
            <person name="Pedron J."/>
        </authorList>
    </citation>
    <scope>NUCLEOTIDE SEQUENCE</scope>
    <source>
        <strain evidence="2">A003-S1-M15</strain>
    </source>
</reference>
<dbReference type="RefSeq" id="WP_226093303.1">
    <property type="nucleotide sequence ID" value="NZ_CP162670.1"/>
</dbReference>
<gene>
    <name evidence="2" type="ORF">LF929_007045</name>
</gene>
<feature type="domain" description="DUF3885" evidence="1">
    <location>
        <begin position="4"/>
        <end position="196"/>
    </location>
</feature>
<dbReference type="EMBL" id="CP162670">
    <property type="protein sequence ID" value="XDL25942.1"/>
    <property type="molecule type" value="Genomic_DNA"/>
</dbReference>
<protein>
    <submittedName>
        <fullName evidence="2">DUF3885 domain-containing protein</fullName>
    </submittedName>
</protein>
<evidence type="ECO:0000313" key="2">
    <source>
        <dbReference type="EMBL" id="XDL25942.1"/>
    </source>
</evidence>
<dbReference type="Pfam" id="PF13021">
    <property type="entry name" value="DUF3885"/>
    <property type="match status" value="1"/>
</dbReference>
<dbReference type="GeneID" id="302581416"/>
<organism evidence="2">
    <name type="scientific">Dickeya oryzae</name>
    <dbReference type="NCBI Taxonomy" id="1240404"/>
    <lineage>
        <taxon>Bacteria</taxon>
        <taxon>Pseudomonadati</taxon>
        <taxon>Pseudomonadota</taxon>
        <taxon>Gammaproteobacteria</taxon>
        <taxon>Enterobacterales</taxon>
        <taxon>Pectobacteriaceae</taxon>
        <taxon>Dickeya</taxon>
    </lineage>
</organism>